<comment type="cofactor">
    <cofactor evidence="1">
        <name>Mg(2+)</name>
        <dbReference type="ChEBI" id="CHEBI:18420"/>
    </cofactor>
</comment>
<accession>A0A8J4B6C2</accession>
<dbReference type="AlphaFoldDB" id="A0A8J4B6C2"/>
<dbReference type="SMART" id="SM00477">
    <property type="entry name" value="NUC"/>
    <property type="match status" value="1"/>
</dbReference>
<keyword evidence="7" id="KW-0460">Magnesium</keyword>
<dbReference type="CDD" id="cd00091">
    <property type="entry name" value="NUC"/>
    <property type="match status" value="1"/>
</dbReference>
<evidence type="ECO:0000256" key="4">
    <source>
        <dbReference type="ARBA" id="ARBA00022723"/>
    </source>
</evidence>
<feature type="compositionally biased region" description="Pro residues" evidence="10">
    <location>
        <begin position="476"/>
        <end position="489"/>
    </location>
</feature>
<name>A0A8J4B6C2_9CHLO</name>
<feature type="compositionally biased region" description="Low complexity" evidence="10">
    <location>
        <begin position="460"/>
        <end position="475"/>
    </location>
</feature>
<dbReference type="InterPro" id="IPR020821">
    <property type="entry name" value="ENPP1-3/EXOG-like_nuc-like"/>
</dbReference>
<organism evidence="13 14">
    <name type="scientific">Volvox africanus</name>
    <dbReference type="NCBI Taxonomy" id="51714"/>
    <lineage>
        <taxon>Eukaryota</taxon>
        <taxon>Viridiplantae</taxon>
        <taxon>Chlorophyta</taxon>
        <taxon>core chlorophytes</taxon>
        <taxon>Chlorophyceae</taxon>
        <taxon>CS clade</taxon>
        <taxon>Chlamydomonadales</taxon>
        <taxon>Volvocaceae</taxon>
        <taxon>Volvox</taxon>
    </lineage>
</organism>
<evidence type="ECO:0000313" key="13">
    <source>
        <dbReference type="EMBL" id="GIL54567.1"/>
    </source>
</evidence>
<dbReference type="InterPro" id="IPR018524">
    <property type="entry name" value="DNA/RNA_endonuclease_AS"/>
</dbReference>
<feature type="domain" description="ENPP1-3/EXOG-like endonuclease/phosphodiesterase" evidence="11">
    <location>
        <begin position="153"/>
        <end position="397"/>
    </location>
</feature>
<gene>
    <name evidence="13" type="ORF">Vafri_10315</name>
</gene>
<dbReference type="InterPro" id="IPR001604">
    <property type="entry name" value="Endo_G_ENPP1-like_dom"/>
</dbReference>
<dbReference type="EMBL" id="BNCO01000019">
    <property type="protein sequence ID" value="GIL54567.1"/>
    <property type="molecule type" value="Genomic_DNA"/>
</dbReference>
<protein>
    <recommendedName>
        <fullName evidence="15">Endonuclease</fullName>
    </recommendedName>
</protein>
<comment type="caution">
    <text evidence="13">The sequence shown here is derived from an EMBL/GenBank/DDBJ whole genome shotgun (WGS) entry which is preliminary data.</text>
</comment>
<dbReference type="SMART" id="SM00892">
    <property type="entry name" value="Endonuclease_NS"/>
    <property type="match status" value="1"/>
</dbReference>
<keyword evidence="4 9" id="KW-0479">Metal-binding</keyword>
<dbReference type="GO" id="GO:0005743">
    <property type="term" value="C:mitochondrial inner membrane"/>
    <property type="evidence" value="ECO:0007669"/>
    <property type="project" value="TreeGrafter"/>
</dbReference>
<dbReference type="InterPro" id="IPR044925">
    <property type="entry name" value="His-Me_finger_sf"/>
</dbReference>
<evidence type="ECO:0000256" key="3">
    <source>
        <dbReference type="ARBA" id="ARBA00022722"/>
    </source>
</evidence>
<sequence>FIFSFSFSLDLYLSFWYRVFLRSVSLLARFGPYESRTCNNHQSSYRSINEAHIWASLKYICFSKPCFKHIRNTNLTPKNRSRPVSSVCQSSTMRLLFMGFGVGVAVGAGGCYVYLSATKQPQPSRVARGIAFDEGQHHALKFGAPETEIVRQYEGYIAAYDYRTRNPKWVLEHITQSSSNGDAKRDGTDFFPDPGVDPRFSAKLSDFRGSGYDRGHMAPAADHKSSQKAMDETFSLINISPQVGAGFNRDYWARFERFVRELTNAAADVYIITGPLWLPTQSQSQSQEADKGGSKGGKWTLTHDWIGKSPGLVAVPTHYYKIVVADPRGDGEPGKPAVAASSSDSASQLAKGAVAVGAFVMPNQPIDSRNPLSAYVVPLEDLEQVAGTRFFPDLLGDPRRRAALDTAAVGWRQEGLMQLKPFERLSVKQDLAVLPAPTSGVTIETVDSKTTNAAGQETVSAPATSSSPPLLSSRASPPPPPPPPPPPKTPAGAGVIHVCDINACRMSRSDFYLPSGSSNNNNKPRE</sequence>
<evidence type="ECO:0000256" key="10">
    <source>
        <dbReference type="SAM" id="MobiDB-lite"/>
    </source>
</evidence>
<feature type="binding site" evidence="9">
    <location>
        <position position="248"/>
    </location>
    <ligand>
        <name>Mg(2+)</name>
        <dbReference type="ChEBI" id="CHEBI:18420"/>
        <note>catalytic</note>
    </ligand>
</feature>
<dbReference type="PANTHER" id="PTHR13966">
    <property type="entry name" value="ENDONUCLEASE RELATED"/>
    <property type="match status" value="1"/>
</dbReference>
<evidence type="ECO:0000256" key="6">
    <source>
        <dbReference type="ARBA" id="ARBA00022801"/>
    </source>
</evidence>
<dbReference type="GO" id="GO:0003676">
    <property type="term" value="F:nucleic acid binding"/>
    <property type="evidence" value="ECO:0007669"/>
    <property type="project" value="InterPro"/>
</dbReference>
<proteinExistence type="inferred from homology"/>
<dbReference type="Gene3D" id="3.40.570.10">
    <property type="entry name" value="Extracellular Endonuclease, subunit A"/>
    <property type="match status" value="1"/>
</dbReference>
<comment type="similarity">
    <text evidence="2">Belongs to the DNA/RNA non-specific endonuclease family.</text>
</comment>
<keyword evidence="6" id="KW-0378">Hydrolase</keyword>
<dbReference type="Proteomes" id="UP000747399">
    <property type="component" value="Unassembled WGS sequence"/>
</dbReference>
<dbReference type="GO" id="GO:0000014">
    <property type="term" value="F:single-stranded DNA endodeoxyribonuclease activity"/>
    <property type="evidence" value="ECO:0007669"/>
    <property type="project" value="TreeGrafter"/>
</dbReference>
<dbReference type="InterPro" id="IPR044929">
    <property type="entry name" value="DNA/RNA_non-sp_Endonuclease_sf"/>
</dbReference>
<dbReference type="InterPro" id="IPR040255">
    <property type="entry name" value="Non-specific_endonuclease"/>
</dbReference>
<dbReference type="SUPFAM" id="SSF54060">
    <property type="entry name" value="His-Me finger endonucleases"/>
    <property type="match status" value="1"/>
</dbReference>
<evidence type="ECO:0000256" key="2">
    <source>
        <dbReference type="ARBA" id="ARBA00010052"/>
    </source>
</evidence>
<dbReference type="PROSITE" id="PS01070">
    <property type="entry name" value="NUCLEASE_NON_SPEC"/>
    <property type="match status" value="1"/>
</dbReference>
<feature type="compositionally biased region" description="Polar residues" evidence="10">
    <location>
        <begin position="448"/>
        <end position="459"/>
    </location>
</feature>
<keyword evidence="5" id="KW-0255">Endonuclease</keyword>
<evidence type="ECO:0008006" key="15">
    <source>
        <dbReference type="Google" id="ProtNLM"/>
    </source>
</evidence>
<dbReference type="Pfam" id="PF01223">
    <property type="entry name" value="Endonuclease_NS"/>
    <property type="match status" value="1"/>
</dbReference>
<evidence type="ECO:0000256" key="1">
    <source>
        <dbReference type="ARBA" id="ARBA00001946"/>
    </source>
</evidence>
<keyword evidence="3" id="KW-0540">Nuclease</keyword>
<evidence type="ECO:0000259" key="12">
    <source>
        <dbReference type="SMART" id="SM00892"/>
    </source>
</evidence>
<feature type="active site" description="Proton acceptor" evidence="8">
    <location>
        <position position="216"/>
    </location>
</feature>
<evidence type="ECO:0000256" key="8">
    <source>
        <dbReference type="PIRSR" id="PIRSR640255-1"/>
    </source>
</evidence>
<keyword evidence="14" id="KW-1185">Reference proteome</keyword>
<reference evidence="13" key="1">
    <citation type="journal article" date="2021" name="Proc. Natl. Acad. Sci. U.S.A.">
        <title>Three genomes in the algal genus Volvox reveal the fate of a haploid sex-determining region after a transition to homothallism.</title>
        <authorList>
            <person name="Yamamoto K."/>
            <person name="Hamaji T."/>
            <person name="Kawai-Toyooka H."/>
            <person name="Matsuzaki R."/>
            <person name="Takahashi F."/>
            <person name="Nishimura Y."/>
            <person name="Kawachi M."/>
            <person name="Noguchi H."/>
            <person name="Minakuchi Y."/>
            <person name="Umen J.G."/>
            <person name="Toyoda A."/>
            <person name="Nozaki H."/>
        </authorList>
    </citation>
    <scope>NUCLEOTIDE SEQUENCE</scope>
    <source>
        <strain evidence="13">NIES-3780</strain>
    </source>
</reference>
<dbReference type="GO" id="GO:0046872">
    <property type="term" value="F:metal ion binding"/>
    <property type="evidence" value="ECO:0007669"/>
    <property type="project" value="UniProtKB-KW"/>
</dbReference>
<feature type="non-terminal residue" evidence="13">
    <location>
        <position position="1"/>
    </location>
</feature>
<evidence type="ECO:0000256" key="9">
    <source>
        <dbReference type="PIRSR" id="PIRSR640255-2"/>
    </source>
</evidence>
<dbReference type="PANTHER" id="PTHR13966:SF5">
    <property type="entry name" value="ENDONUCLEASE G, MITOCHONDRIAL"/>
    <property type="match status" value="1"/>
</dbReference>
<feature type="region of interest" description="Disordered" evidence="10">
    <location>
        <begin position="447"/>
        <end position="494"/>
    </location>
</feature>
<feature type="domain" description="DNA/RNA non-specific endonuclease/pyrophosphatase/phosphodiesterase" evidence="12">
    <location>
        <begin position="152"/>
        <end position="397"/>
    </location>
</feature>
<dbReference type="GO" id="GO:0005634">
    <property type="term" value="C:nucleus"/>
    <property type="evidence" value="ECO:0007669"/>
    <property type="project" value="TreeGrafter"/>
</dbReference>
<dbReference type="GO" id="GO:0004521">
    <property type="term" value="F:RNA endonuclease activity"/>
    <property type="evidence" value="ECO:0007669"/>
    <property type="project" value="TreeGrafter"/>
</dbReference>
<evidence type="ECO:0000259" key="11">
    <source>
        <dbReference type="SMART" id="SM00477"/>
    </source>
</evidence>
<evidence type="ECO:0000313" key="14">
    <source>
        <dbReference type="Proteomes" id="UP000747399"/>
    </source>
</evidence>
<evidence type="ECO:0000256" key="7">
    <source>
        <dbReference type="ARBA" id="ARBA00022842"/>
    </source>
</evidence>
<evidence type="ECO:0000256" key="5">
    <source>
        <dbReference type="ARBA" id="ARBA00022759"/>
    </source>
</evidence>